<dbReference type="GO" id="GO:0005886">
    <property type="term" value="C:plasma membrane"/>
    <property type="evidence" value="ECO:0007669"/>
    <property type="project" value="TreeGrafter"/>
</dbReference>
<keyword evidence="6" id="KW-0915">Sodium</keyword>
<name>A0A813QXQ8_9BILA</name>
<evidence type="ECO:0000256" key="8">
    <source>
        <dbReference type="ARBA" id="ARBA00023136"/>
    </source>
</evidence>
<proteinExistence type="inferred from homology"/>
<evidence type="ECO:0000256" key="6">
    <source>
        <dbReference type="ARBA" id="ARBA00023053"/>
    </source>
</evidence>
<dbReference type="PANTHER" id="PTHR11690">
    <property type="entry name" value="AMILORIDE-SENSITIVE SODIUM CHANNEL-RELATED"/>
    <property type="match status" value="1"/>
</dbReference>
<dbReference type="PANTHER" id="PTHR11690:SF300">
    <property type="entry name" value="PICKPOCKET PROTEIN 19"/>
    <property type="match status" value="1"/>
</dbReference>
<comment type="similarity">
    <text evidence="11">Belongs to the amiloride-sensitive sodium channel (TC 1.A.6) family.</text>
</comment>
<keyword evidence="2 11" id="KW-0813">Transport</keyword>
<dbReference type="OrthoDB" id="6502088at2759"/>
<keyword evidence="8 12" id="KW-0472">Membrane</keyword>
<accession>A0A813QXQ8</accession>
<feature type="transmembrane region" description="Helical" evidence="12">
    <location>
        <begin position="413"/>
        <end position="435"/>
    </location>
</feature>
<comment type="caution">
    <text evidence="13">The sequence shown here is derived from an EMBL/GenBank/DDBJ whole genome shotgun (WGS) entry which is preliminary data.</text>
</comment>
<organism evidence="13 14">
    <name type="scientific">Brachionus calyciflorus</name>
    <dbReference type="NCBI Taxonomy" id="104777"/>
    <lineage>
        <taxon>Eukaryota</taxon>
        <taxon>Metazoa</taxon>
        <taxon>Spiralia</taxon>
        <taxon>Gnathifera</taxon>
        <taxon>Rotifera</taxon>
        <taxon>Eurotatoria</taxon>
        <taxon>Monogononta</taxon>
        <taxon>Pseudotrocha</taxon>
        <taxon>Ploima</taxon>
        <taxon>Brachionidae</taxon>
        <taxon>Brachionus</taxon>
    </lineage>
</organism>
<comment type="subcellular location">
    <subcellularLocation>
        <location evidence="1">Membrane</location>
        <topology evidence="1">Multi-pass membrane protein</topology>
    </subcellularLocation>
</comment>
<feature type="transmembrane region" description="Helical" evidence="12">
    <location>
        <begin position="36"/>
        <end position="58"/>
    </location>
</feature>
<evidence type="ECO:0000256" key="7">
    <source>
        <dbReference type="ARBA" id="ARBA00023065"/>
    </source>
</evidence>
<keyword evidence="3 11" id="KW-0894">Sodium channel</keyword>
<reference evidence="13" key="1">
    <citation type="submission" date="2021-02" db="EMBL/GenBank/DDBJ databases">
        <authorList>
            <person name="Nowell W R."/>
        </authorList>
    </citation>
    <scope>NUCLEOTIDE SEQUENCE</scope>
    <source>
        <strain evidence="13">Ploen Becks lab</strain>
    </source>
</reference>
<evidence type="ECO:0000256" key="5">
    <source>
        <dbReference type="ARBA" id="ARBA00022989"/>
    </source>
</evidence>
<dbReference type="Pfam" id="PF00858">
    <property type="entry name" value="ASC"/>
    <property type="match status" value="1"/>
</dbReference>
<dbReference type="EMBL" id="CAJNOC010000534">
    <property type="protein sequence ID" value="CAF0773453.1"/>
    <property type="molecule type" value="Genomic_DNA"/>
</dbReference>
<dbReference type="Gene3D" id="1.10.287.770">
    <property type="entry name" value="YojJ-like"/>
    <property type="match status" value="1"/>
</dbReference>
<dbReference type="InterPro" id="IPR001873">
    <property type="entry name" value="ENaC"/>
</dbReference>
<gene>
    <name evidence="13" type="ORF">OXX778_LOCUS5079</name>
</gene>
<evidence type="ECO:0000313" key="13">
    <source>
        <dbReference type="EMBL" id="CAF0773453.1"/>
    </source>
</evidence>
<evidence type="ECO:0000313" key="14">
    <source>
        <dbReference type="Proteomes" id="UP000663879"/>
    </source>
</evidence>
<evidence type="ECO:0000256" key="3">
    <source>
        <dbReference type="ARBA" id="ARBA00022461"/>
    </source>
</evidence>
<evidence type="ECO:0000256" key="11">
    <source>
        <dbReference type="RuleBase" id="RU000679"/>
    </source>
</evidence>
<protein>
    <submittedName>
        <fullName evidence="13">Uncharacterized protein</fullName>
    </submittedName>
</protein>
<evidence type="ECO:0000256" key="4">
    <source>
        <dbReference type="ARBA" id="ARBA00022692"/>
    </source>
</evidence>
<evidence type="ECO:0000256" key="12">
    <source>
        <dbReference type="SAM" id="Phobius"/>
    </source>
</evidence>
<keyword evidence="14" id="KW-1185">Reference proteome</keyword>
<keyword evidence="4 11" id="KW-0812">Transmembrane</keyword>
<evidence type="ECO:0000256" key="9">
    <source>
        <dbReference type="ARBA" id="ARBA00023201"/>
    </source>
</evidence>
<keyword evidence="5 12" id="KW-1133">Transmembrane helix</keyword>
<dbReference type="Gene3D" id="2.60.470.10">
    <property type="entry name" value="Acid-sensing ion channels like domains"/>
    <property type="match status" value="1"/>
</dbReference>
<dbReference type="AlphaFoldDB" id="A0A813QXQ8"/>
<dbReference type="PRINTS" id="PR01078">
    <property type="entry name" value="AMINACHANNEL"/>
</dbReference>
<evidence type="ECO:0000256" key="2">
    <source>
        <dbReference type="ARBA" id="ARBA00022448"/>
    </source>
</evidence>
<keyword evidence="7 11" id="KW-0406">Ion transport</keyword>
<dbReference type="GO" id="GO:0015280">
    <property type="term" value="F:ligand-gated sodium channel activity"/>
    <property type="evidence" value="ECO:0007669"/>
    <property type="project" value="TreeGrafter"/>
</dbReference>
<keyword evidence="10 11" id="KW-0407">Ion channel</keyword>
<keyword evidence="9 11" id="KW-0739">Sodium transport</keyword>
<sequence>MDEDTKKEIKASVEDNILRSSILGFPQIAFNFGENLILTIFWTICTLAAIGVSAYLVVDSIITYYEYEVITKIRVKYETSIVYPSITICNINFFTTQNANTFLKSIVNEFDQIDDNFLLFYPTQKALLLNTTELKKLGDSLSKLVQVISIGKKEANLTEKNFKYFFSTIYGNCYTLLPYTYEDGTEIEPIKAIKPGLENGIAFLYNFSLVPDIFDFRQGGIVFIHENGSFPTYGDALTIEKGSYVNLGLRVTKSETLPKPYSSCDPNTGDPNEYDSRLFKSTHKSGYKYSQKLCIDLCFHELMLKNCSCYFYFLTSWTSGRPCLNNSEFDCTVNLYDDFINSNLADKLCKPQCPLECTSTAFTKTVSFSTSKTLENSDASYLNLYYEEFYTTEIDETPTMNIPQLLANIGGNIGLFLGISVLSLMEIVSILIEIIQIIFGKNRIKEFEET</sequence>
<dbReference type="Proteomes" id="UP000663879">
    <property type="component" value="Unassembled WGS sequence"/>
</dbReference>
<evidence type="ECO:0000256" key="1">
    <source>
        <dbReference type="ARBA" id="ARBA00004141"/>
    </source>
</evidence>
<evidence type="ECO:0000256" key="10">
    <source>
        <dbReference type="ARBA" id="ARBA00023303"/>
    </source>
</evidence>